<comment type="caution">
    <text evidence="1">The sequence shown here is derived from an EMBL/GenBank/DDBJ whole genome shotgun (WGS) entry which is preliminary data.</text>
</comment>
<dbReference type="AlphaFoldDB" id="A0A4V1Q2X9"/>
<dbReference type="STRING" id="2316362.A0A4V1Q2X9"/>
<keyword evidence="2" id="KW-1185">Reference proteome</keyword>
<proteinExistence type="predicted"/>
<protein>
    <submittedName>
        <fullName evidence="1">Uncharacterized protein</fullName>
    </submittedName>
</protein>
<evidence type="ECO:0000313" key="2">
    <source>
        <dbReference type="Proteomes" id="UP000290288"/>
    </source>
</evidence>
<reference evidence="1 2" key="1">
    <citation type="submission" date="2019-01" db="EMBL/GenBank/DDBJ databases">
        <title>Draft genome sequence of Psathyrella aberdarensis IHI B618.</title>
        <authorList>
            <person name="Buettner E."/>
            <person name="Kellner H."/>
        </authorList>
    </citation>
    <scope>NUCLEOTIDE SEQUENCE [LARGE SCALE GENOMIC DNA]</scope>
    <source>
        <strain evidence="1 2">IHI B618</strain>
    </source>
</reference>
<sequence>MAEVESHYKQWILEYRPILYLSVFYAFELKQHPENISRNILIVTLSPTFLPGQKKVDPKRSFAVVSVGVELIADIPDPRVRATAEQLFARVPELQRRDPTFIGFGIIYIIIPFTDQETVRHIVPWGPVNEAQIGPLELMPSVNPNWKNDLIMSARNGTPLAPLQCMNNRQTKASMKTQAVIEPHGLQPIEVERRFKKWLQEYRLILYTAVMSAFELQKHPENCSRKILTVTLSPAFLPGQRKVSPARSFNVLSAEVDSISEIPIARMRAAAEQAIAEVPQLRRQDPTVLGLALVHIVIPVGDQEATIRHLVPLGVNDIQNIRLVRFNPDWKEDLMMYVRRGMSFPPAKKRRA</sequence>
<name>A0A4V1Q2X9_9AGAR</name>
<organism evidence="1 2">
    <name type="scientific">Candolleomyces aberdarensis</name>
    <dbReference type="NCBI Taxonomy" id="2316362"/>
    <lineage>
        <taxon>Eukaryota</taxon>
        <taxon>Fungi</taxon>
        <taxon>Dikarya</taxon>
        <taxon>Basidiomycota</taxon>
        <taxon>Agaricomycotina</taxon>
        <taxon>Agaricomycetes</taxon>
        <taxon>Agaricomycetidae</taxon>
        <taxon>Agaricales</taxon>
        <taxon>Agaricineae</taxon>
        <taxon>Psathyrellaceae</taxon>
        <taxon>Candolleomyces</taxon>
    </lineage>
</organism>
<dbReference type="Proteomes" id="UP000290288">
    <property type="component" value="Unassembled WGS sequence"/>
</dbReference>
<evidence type="ECO:0000313" key="1">
    <source>
        <dbReference type="EMBL" id="RXW16648.1"/>
    </source>
</evidence>
<gene>
    <name evidence="1" type="ORF">EST38_g9211</name>
</gene>
<dbReference type="OrthoDB" id="432970at2759"/>
<accession>A0A4V1Q2X9</accession>
<dbReference type="EMBL" id="SDEE01000416">
    <property type="protein sequence ID" value="RXW16648.1"/>
    <property type="molecule type" value="Genomic_DNA"/>
</dbReference>